<dbReference type="SMART" id="SM00248">
    <property type="entry name" value="ANK"/>
    <property type="match status" value="5"/>
</dbReference>
<dbReference type="EMBL" id="KQ964258">
    <property type="protein sequence ID" value="KXJ88440.1"/>
    <property type="molecule type" value="Genomic_DNA"/>
</dbReference>
<dbReference type="InterPro" id="IPR036770">
    <property type="entry name" value="Ankyrin_rpt-contain_sf"/>
</dbReference>
<dbReference type="InterPro" id="IPR036047">
    <property type="entry name" value="F-box-like_dom_sf"/>
</dbReference>
<dbReference type="PROSITE" id="PS50297">
    <property type="entry name" value="ANK_REP_REGION"/>
    <property type="match status" value="3"/>
</dbReference>
<name>A0A136ITZ2_9PEZI</name>
<reference evidence="6" key="1">
    <citation type="submission" date="2016-02" db="EMBL/GenBank/DDBJ databases">
        <title>Draft genome sequence of Microdochium bolleyi, a fungal endophyte of beachgrass.</title>
        <authorList>
            <consortium name="DOE Joint Genome Institute"/>
            <person name="David A.S."/>
            <person name="May G."/>
            <person name="Haridas S."/>
            <person name="Lim J."/>
            <person name="Wang M."/>
            <person name="Labutti K."/>
            <person name="Lipzen A."/>
            <person name="Barry K."/>
            <person name="Grigoriev I.V."/>
        </authorList>
    </citation>
    <scope>NUCLEOTIDE SEQUENCE [LARGE SCALE GENOMIC DNA]</scope>
    <source>
        <strain evidence="6">J235TASD1</strain>
    </source>
</reference>
<feature type="domain" description="F-box" evidence="4">
    <location>
        <begin position="13"/>
        <end position="59"/>
    </location>
</feature>
<dbReference type="AlphaFoldDB" id="A0A136ITZ2"/>
<gene>
    <name evidence="5" type="ORF">Micbo1qcDRAFT_207173</name>
</gene>
<dbReference type="PANTHER" id="PTHR24198">
    <property type="entry name" value="ANKYRIN REPEAT AND PROTEIN KINASE DOMAIN-CONTAINING PROTEIN"/>
    <property type="match status" value="1"/>
</dbReference>
<dbReference type="SUPFAM" id="SSF48403">
    <property type="entry name" value="Ankyrin repeat"/>
    <property type="match status" value="2"/>
</dbReference>
<dbReference type="STRING" id="196109.A0A136ITZ2"/>
<dbReference type="PROSITE" id="PS50088">
    <property type="entry name" value="ANK_REPEAT"/>
    <property type="match status" value="3"/>
</dbReference>
<evidence type="ECO:0000256" key="1">
    <source>
        <dbReference type="ARBA" id="ARBA00022737"/>
    </source>
</evidence>
<feature type="repeat" description="ANK" evidence="3">
    <location>
        <begin position="398"/>
        <end position="431"/>
    </location>
</feature>
<evidence type="ECO:0000259" key="4">
    <source>
        <dbReference type="PROSITE" id="PS50181"/>
    </source>
</evidence>
<evidence type="ECO:0000313" key="6">
    <source>
        <dbReference type="Proteomes" id="UP000070501"/>
    </source>
</evidence>
<feature type="repeat" description="ANK" evidence="3">
    <location>
        <begin position="228"/>
        <end position="260"/>
    </location>
</feature>
<dbReference type="Pfam" id="PF13857">
    <property type="entry name" value="Ank_5"/>
    <property type="match status" value="1"/>
</dbReference>
<dbReference type="Gene3D" id="1.25.40.20">
    <property type="entry name" value="Ankyrin repeat-containing domain"/>
    <property type="match status" value="3"/>
</dbReference>
<keyword evidence="1" id="KW-0677">Repeat</keyword>
<sequence>MPPLVLRNGGDQQASLQNLPTELLSSITRVLGINDALSLAATCRRYHAMLTDLVYIRQMRYESWACLPFQWGVENNMLSTVERCLRLGADPDEQSDKSSSHIRHVNPDDYVYQDGWDSNSSTPPFAALLTALRRGFLDMTRLLLSHGADPTVPVANYCPITLASACGLHDVIELMLSTATSRAAARRMVNVRSGNGCTPLHDAARTGKDAVVQLLIDHGAHIEARCASGHTPLLWAAKWSQPSIVRILLRAGADPWVSDNNGSRLHDEALDATDGGGSRVPELLELIITSTLRKPLSSSEETGVKRYRILLDSSDTHGMLMCCIPSIVRLLLESGAATDALHETRKTTALWEYAGPGKYWSLGKPVQAPWQLRMFGNEIVGVLLGAGADADFRASRYRGMTPLMRAAETDNLEVAKLLLTQGRADVNAKDDRGWTALEYGLQRRQGGFVADYLREHQDHDSSKGAP</sequence>
<evidence type="ECO:0000256" key="2">
    <source>
        <dbReference type="ARBA" id="ARBA00023043"/>
    </source>
</evidence>
<dbReference type="PANTHER" id="PTHR24198:SF165">
    <property type="entry name" value="ANKYRIN REPEAT-CONTAINING PROTEIN-RELATED"/>
    <property type="match status" value="1"/>
</dbReference>
<keyword evidence="6" id="KW-1185">Reference proteome</keyword>
<dbReference type="Pfam" id="PF12796">
    <property type="entry name" value="Ank_2"/>
    <property type="match status" value="1"/>
</dbReference>
<evidence type="ECO:0000313" key="5">
    <source>
        <dbReference type="EMBL" id="KXJ88440.1"/>
    </source>
</evidence>
<dbReference type="InParanoid" id="A0A136ITZ2"/>
<dbReference type="InterPro" id="IPR001810">
    <property type="entry name" value="F-box_dom"/>
</dbReference>
<feature type="repeat" description="ANK" evidence="3">
    <location>
        <begin position="195"/>
        <end position="227"/>
    </location>
</feature>
<accession>A0A136ITZ2</accession>
<dbReference type="PROSITE" id="PS50181">
    <property type="entry name" value="FBOX"/>
    <property type="match status" value="1"/>
</dbReference>
<keyword evidence="2 3" id="KW-0040">ANK repeat</keyword>
<evidence type="ECO:0000256" key="3">
    <source>
        <dbReference type="PROSITE-ProRule" id="PRU00023"/>
    </source>
</evidence>
<dbReference type="SUPFAM" id="SSF81383">
    <property type="entry name" value="F-box domain"/>
    <property type="match status" value="1"/>
</dbReference>
<protein>
    <submittedName>
        <fullName evidence="5">Ankyrin repeat-containing domain protein</fullName>
    </submittedName>
</protein>
<organism evidence="5 6">
    <name type="scientific">Microdochium bolleyi</name>
    <dbReference type="NCBI Taxonomy" id="196109"/>
    <lineage>
        <taxon>Eukaryota</taxon>
        <taxon>Fungi</taxon>
        <taxon>Dikarya</taxon>
        <taxon>Ascomycota</taxon>
        <taxon>Pezizomycotina</taxon>
        <taxon>Sordariomycetes</taxon>
        <taxon>Xylariomycetidae</taxon>
        <taxon>Xylariales</taxon>
        <taxon>Microdochiaceae</taxon>
        <taxon>Microdochium</taxon>
    </lineage>
</organism>
<dbReference type="OrthoDB" id="195446at2759"/>
<dbReference type="Proteomes" id="UP000070501">
    <property type="component" value="Unassembled WGS sequence"/>
</dbReference>
<dbReference type="InterPro" id="IPR002110">
    <property type="entry name" value="Ankyrin_rpt"/>
</dbReference>
<proteinExistence type="predicted"/>